<comment type="caution">
    <text evidence="2">The sequence shown here is derived from an EMBL/GenBank/DDBJ whole genome shotgun (WGS) entry which is preliminary data.</text>
</comment>
<dbReference type="PANTHER" id="PTHR48465">
    <property type="entry name" value="PROTEIN SSUH2 HOMOLOG"/>
    <property type="match status" value="1"/>
</dbReference>
<feature type="region of interest" description="Disordered" evidence="1">
    <location>
        <begin position="1"/>
        <end position="29"/>
    </location>
</feature>
<feature type="compositionally biased region" description="Basic and acidic residues" evidence="1">
    <location>
        <begin position="1"/>
        <end position="13"/>
    </location>
</feature>
<organism evidence="2 3">
    <name type="scientific">Gnathostoma spinigerum</name>
    <dbReference type="NCBI Taxonomy" id="75299"/>
    <lineage>
        <taxon>Eukaryota</taxon>
        <taxon>Metazoa</taxon>
        <taxon>Ecdysozoa</taxon>
        <taxon>Nematoda</taxon>
        <taxon>Chromadorea</taxon>
        <taxon>Rhabditida</taxon>
        <taxon>Spirurina</taxon>
        <taxon>Gnathostomatomorpha</taxon>
        <taxon>Gnathostomatoidea</taxon>
        <taxon>Gnathostomatidae</taxon>
        <taxon>Gnathostoma</taxon>
    </lineage>
</organism>
<name>A0ABD6E706_9BILA</name>
<keyword evidence="3" id="KW-1185">Reference proteome</keyword>
<proteinExistence type="predicted"/>
<protein>
    <submittedName>
        <fullName evidence="2">Uncharacterized protein</fullName>
    </submittedName>
</protein>
<evidence type="ECO:0000256" key="1">
    <source>
        <dbReference type="SAM" id="MobiDB-lite"/>
    </source>
</evidence>
<dbReference type="InterPro" id="IPR052789">
    <property type="entry name" value="SSUH2_homolog"/>
</dbReference>
<sequence length="412" mass="46171">MSEELLSHLRFDRIPPPQQSSDEIRKNLDGTPGKRYFDEVRPITEAEVREALLREAKRHKYWKSNVVNKMIFDKIENMSCLHYALESFTETRSTSKATEGVTIGQFLEHQPSNNFRSSISGNGCGLIANPWDYEILPNENFVEQVKVIEMPNSSELSACSSCNAEGLSHCFYCRGYGTDKCTYCRGTGMKAGVAHPAVYTHPLIGTFPHSDLARGYPASGTAMIRPQSGGLAYGVGTPIHFMAKAGVPPPGIGHHDFCYFCHGRGINECSHCKGHGKKPCSSCGGSGSVRTYTKLRIAFGLERSEFFTECEIPEKLLRNVKGQVLFDEERPYVLPLKKYPVQLINDKSREMCKAHLQKCLGTCRIIMQRHCLIAIPIAKVTYHLGSRSEFFWIYGTEHSCYAPKYPSKCCLL</sequence>
<dbReference type="EMBL" id="JBGFUD010000196">
    <property type="protein sequence ID" value="MFH4973944.1"/>
    <property type="molecule type" value="Genomic_DNA"/>
</dbReference>
<evidence type="ECO:0000313" key="3">
    <source>
        <dbReference type="Proteomes" id="UP001608902"/>
    </source>
</evidence>
<reference evidence="2 3" key="1">
    <citation type="submission" date="2024-08" db="EMBL/GenBank/DDBJ databases">
        <title>Gnathostoma spinigerum genome.</title>
        <authorList>
            <person name="Gonzalez-Bertolin B."/>
            <person name="Monzon S."/>
            <person name="Zaballos A."/>
            <person name="Jimenez P."/>
            <person name="Dekumyoy P."/>
            <person name="Varona S."/>
            <person name="Cuesta I."/>
            <person name="Sumanam S."/>
            <person name="Adisakwattana P."/>
            <person name="Gasser R.B."/>
            <person name="Hernandez-Gonzalez A."/>
            <person name="Young N.D."/>
            <person name="Perteguer M.J."/>
        </authorList>
    </citation>
    <scope>NUCLEOTIDE SEQUENCE [LARGE SCALE GENOMIC DNA]</scope>
    <source>
        <strain evidence="2">AL3</strain>
        <tissue evidence="2">Liver</tissue>
    </source>
</reference>
<gene>
    <name evidence="2" type="ORF">AB6A40_000653</name>
</gene>
<dbReference type="AlphaFoldDB" id="A0ABD6E706"/>
<evidence type="ECO:0000313" key="2">
    <source>
        <dbReference type="EMBL" id="MFH4973944.1"/>
    </source>
</evidence>
<accession>A0ABD6E706</accession>
<dbReference type="Proteomes" id="UP001608902">
    <property type="component" value="Unassembled WGS sequence"/>
</dbReference>
<dbReference type="PANTHER" id="PTHR48465:SF1">
    <property type="entry name" value="PROTEIN SSUH2 HOMOLOG"/>
    <property type="match status" value="1"/>
</dbReference>